<proteinExistence type="predicted"/>
<evidence type="ECO:0000313" key="2">
    <source>
        <dbReference type="Proteomes" id="UP001233999"/>
    </source>
</evidence>
<dbReference type="SUPFAM" id="SSF52540">
    <property type="entry name" value="P-loop containing nucleoside triphosphate hydrolases"/>
    <property type="match status" value="1"/>
</dbReference>
<reference evidence="1" key="1">
    <citation type="journal article" date="2023" name="IScience">
        <title>Live-bearing cockroach genome reveals convergent evolutionary mechanisms linked to viviparity in insects and beyond.</title>
        <authorList>
            <person name="Fouks B."/>
            <person name="Harrison M.C."/>
            <person name="Mikhailova A.A."/>
            <person name="Marchal E."/>
            <person name="English S."/>
            <person name="Carruthers M."/>
            <person name="Jennings E.C."/>
            <person name="Chiamaka E.L."/>
            <person name="Frigard R.A."/>
            <person name="Pippel M."/>
            <person name="Attardo G.M."/>
            <person name="Benoit J.B."/>
            <person name="Bornberg-Bauer E."/>
            <person name="Tobe S.S."/>
        </authorList>
    </citation>
    <scope>NUCLEOTIDE SEQUENCE</scope>
    <source>
        <strain evidence="1">Stay&amp;Tobe</strain>
    </source>
</reference>
<organism evidence="1 2">
    <name type="scientific">Diploptera punctata</name>
    <name type="common">Pacific beetle cockroach</name>
    <dbReference type="NCBI Taxonomy" id="6984"/>
    <lineage>
        <taxon>Eukaryota</taxon>
        <taxon>Metazoa</taxon>
        <taxon>Ecdysozoa</taxon>
        <taxon>Arthropoda</taxon>
        <taxon>Hexapoda</taxon>
        <taxon>Insecta</taxon>
        <taxon>Pterygota</taxon>
        <taxon>Neoptera</taxon>
        <taxon>Polyneoptera</taxon>
        <taxon>Dictyoptera</taxon>
        <taxon>Blattodea</taxon>
        <taxon>Blaberoidea</taxon>
        <taxon>Blaberidae</taxon>
        <taxon>Diplopterinae</taxon>
        <taxon>Diploptera</taxon>
    </lineage>
</organism>
<gene>
    <name evidence="1" type="ORF">L9F63_024288</name>
</gene>
<dbReference type="InterPro" id="IPR027417">
    <property type="entry name" value="P-loop_NTPase"/>
</dbReference>
<evidence type="ECO:0000313" key="1">
    <source>
        <dbReference type="EMBL" id="KAJ9580522.1"/>
    </source>
</evidence>
<protein>
    <recommendedName>
        <fullName evidence="3">NACHT domain-containing protein</fullName>
    </recommendedName>
</protein>
<feature type="non-terminal residue" evidence="1">
    <location>
        <position position="1"/>
    </location>
</feature>
<dbReference type="Gene3D" id="3.40.50.300">
    <property type="entry name" value="P-loop containing nucleotide triphosphate hydrolases"/>
    <property type="match status" value="1"/>
</dbReference>
<comment type="caution">
    <text evidence="1">The sequence shown here is derived from an EMBL/GenBank/DDBJ whole genome shotgun (WGS) entry which is preliminary data.</text>
</comment>
<dbReference type="AlphaFoldDB" id="A0AAD7ZHP3"/>
<dbReference type="EMBL" id="JASPKZ010008287">
    <property type="protein sequence ID" value="KAJ9580522.1"/>
    <property type="molecule type" value="Genomic_DNA"/>
</dbReference>
<name>A0AAD7ZHP3_DIPPU</name>
<keyword evidence="2" id="KW-1185">Reference proteome</keyword>
<sequence length="847" mass="97818">DFDLITRKTRGSANMSGELYEVKVASLLFLRGLRNQQDFHLASNMDAAGSFDDVVFTLGNKTVFIQLKHREKQQSKIYTSQLIQFKGDFSLLKYCKSYFDIKKQWKKEKDLQNCGRFEDCLFVVFTNAGLVEGVGSDVGSTEMPDVINTEGKCICFTEDIDRDIYKVFNNLPQYKHILTEVINCEEITDSPELLEIIQKLYNNNAKQVPSKSELSKLLKDLQSLGDLSHYQEFLSNMRFFTEQKSEKDMNSLIRNEIMNLCGTDAVLDKFMLGMQNWWKNTNLYLTESTNFWQEILMSCASKICKQIVDLGVKFSENECECMRAKLSSGSRIMHLKTSCMQLSITKILQSLNTKLLVDVSTLQTHLNEVLAVWRAGTLGDLLVVDGSADSENILQGINDVLDVYLNKRLVFVIQTDTEHDDNFNLYQFDQETQDKILDSKVTFQGSSVNLWDLADRVTLSEGITADIVMRLLSDPGTVVVGQKAVDLDPSYISRTLLRREYVSKRIFTDENLTLAVSGVSVDEMQELLPSGEKFQIYDKNTYITGINSRYFIIGNANDFAELCEFNSNIHWIHKKNKQFVWKNSQGELAPIKKYVEERVVSYKELENVLELPQKLFVIVGEPGVGKSTEMTYLNELLKRTDPSMWVVRVDLNDFSKYFNQRDCNPIELLTMAGKFVNNFDKFLLEYQINCGGNITLIFDGFDEISPKYSEKVLSILKELLCRKIKNIWITSRFLIKEDLEMELNSLVFKFQHFTTSDENRFLLKFWKIPDSDHKLDNFIVKLLELTRKSLNDKLVKLTGVPLHMKMLAEAFERQAFHYYKTGEIDLPHKLDLLLLYTTFIDRKWEVL</sequence>
<reference evidence="1" key="2">
    <citation type="submission" date="2023-05" db="EMBL/GenBank/DDBJ databases">
        <authorList>
            <person name="Fouks B."/>
        </authorList>
    </citation>
    <scope>NUCLEOTIDE SEQUENCE</scope>
    <source>
        <strain evidence="1">Stay&amp;Tobe</strain>
        <tissue evidence="1">Testes</tissue>
    </source>
</reference>
<accession>A0AAD7ZHP3</accession>
<dbReference type="Proteomes" id="UP001233999">
    <property type="component" value="Unassembled WGS sequence"/>
</dbReference>
<evidence type="ECO:0008006" key="3">
    <source>
        <dbReference type="Google" id="ProtNLM"/>
    </source>
</evidence>